<keyword evidence="3" id="KW-1185">Reference proteome</keyword>
<evidence type="ECO:0000313" key="3">
    <source>
        <dbReference type="Proteomes" id="UP001630127"/>
    </source>
</evidence>
<feature type="region of interest" description="Disordered" evidence="1">
    <location>
        <begin position="279"/>
        <end position="302"/>
    </location>
</feature>
<dbReference type="EMBL" id="JBJUIK010000007">
    <property type="protein sequence ID" value="KAL3522626.1"/>
    <property type="molecule type" value="Genomic_DNA"/>
</dbReference>
<reference evidence="2 3" key="1">
    <citation type="submission" date="2024-11" db="EMBL/GenBank/DDBJ databases">
        <title>A near-complete genome assembly of Cinchona calisaya.</title>
        <authorList>
            <person name="Lian D.C."/>
            <person name="Zhao X.W."/>
            <person name="Wei L."/>
        </authorList>
    </citation>
    <scope>NUCLEOTIDE SEQUENCE [LARGE SCALE GENOMIC DNA]</scope>
    <source>
        <tissue evidence="2">Nenye</tissue>
    </source>
</reference>
<accession>A0ABD2ZV34</accession>
<dbReference type="Proteomes" id="UP001630127">
    <property type="component" value="Unassembled WGS sequence"/>
</dbReference>
<comment type="caution">
    <text evidence="2">The sequence shown here is derived from an EMBL/GenBank/DDBJ whole genome shotgun (WGS) entry which is preliminary data.</text>
</comment>
<proteinExistence type="predicted"/>
<dbReference type="AlphaFoldDB" id="A0ABD2ZV34"/>
<name>A0ABD2ZV34_9GENT</name>
<organism evidence="2 3">
    <name type="scientific">Cinchona calisaya</name>
    <dbReference type="NCBI Taxonomy" id="153742"/>
    <lineage>
        <taxon>Eukaryota</taxon>
        <taxon>Viridiplantae</taxon>
        <taxon>Streptophyta</taxon>
        <taxon>Embryophyta</taxon>
        <taxon>Tracheophyta</taxon>
        <taxon>Spermatophyta</taxon>
        <taxon>Magnoliopsida</taxon>
        <taxon>eudicotyledons</taxon>
        <taxon>Gunneridae</taxon>
        <taxon>Pentapetalae</taxon>
        <taxon>asterids</taxon>
        <taxon>lamiids</taxon>
        <taxon>Gentianales</taxon>
        <taxon>Rubiaceae</taxon>
        <taxon>Cinchonoideae</taxon>
        <taxon>Cinchoneae</taxon>
        <taxon>Cinchona</taxon>
    </lineage>
</organism>
<dbReference type="PANTHER" id="PTHR31973:SF187">
    <property type="entry name" value="MUTATOR TRANSPOSASE MUDRA PROTEIN"/>
    <property type="match status" value="1"/>
</dbReference>
<gene>
    <name evidence="2" type="ORF">ACH5RR_015460</name>
</gene>
<evidence type="ECO:0000256" key="1">
    <source>
        <dbReference type="SAM" id="MobiDB-lite"/>
    </source>
</evidence>
<protein>
    <submittedName>
        <fullName evidence="2">Uncharacterized protein</fullName>
    </submittedName>
</protein>
<evidence type="ECO:0000313" key="2">
    <source>
        <dbReference type="EMBL" id="KAL3522626.1"/>
    </source>
</evidence>
<sequence>MEEGVPISPKKQSRFQRMFACFVALKDGLMAGCRPVFGVDGCFLKSDSGGILLTIVRTNPNTYLFPFAITMVQATKASIPEPFGKKMEDMAAIDEDPVRWFVDKPSSKWSMSHFSTFSKCDTLLNNLCESFNAKILDGRDMKIVSMFNWLRKYLLSRLQTNRERARAKWKGQICPKIMKRLNKNVDLVIELIPLQADEYNFEITCNHEEQYAVNPLDHTCLTAISHPHAIAAIWVKVEEPMDYIDECYFVENSLRSYKHTIFPCNGMEILVDIKKLDPTPSKYGRKAERPKKMRRKSTEELQ</sequence>
<dbReference type="PANTHER" id="PTHR31973">
    <property type="entry name" value="POLYPROTEIN, PUTATIVE-RELATED"/>
    <property type="match status" value="1"/>
</dbReference>